<evidence type="ECO:0000259" key="13">
    <source>
        <dbReference type="SMART" id="SM01002"/>
    </source>
</evidence>
<reference evidence="16" key="1">
    <citation type="submission" date="2012-06" db="EMBL/GenBank/DDBJ databases">
        <title>Complete sequence of chromosome of Desulfomonile tiedjei DSM 6799.</title>
        <authorList>
            <person name="Lucas S."/>
            <person name="Copeland A."/>
            <person name="Lapidus A."/>
            <person name="Glavina del Rio T."/>
            <person name="Dalin E."/>
            <person name="Tice H."/>
            <person name="Bruce D."/>
            <person name="Goodwin L."/>
            <person name="Pitluck S."/>
            <person name="Peters L."/>
            <person name="Ovchinnikova G."/>
            <person name="Zeytun A."/>
            <person name="Lu M."/>
            <person name="Kyrpides N."/>
            <person name="Mavromatis K."/>
            <person name="Ivanova N."/>
            <person name="Brettin T."/>
            <person name="Detter J.C."/>
            <person name="Han C."/>
            <person name="Larimer F."/>
            <person name="Land M."/>
            <person name="Hauser L."/>
            <person name="Markowitz V."/>
            <person name="Cheng J.-F."/>
            <person name="Hugenholtz P."/>
            <person name="Woyke T."/>
            <person name="Wu D."/>
            <person name="Spring S."/>
            <person name="Schroeder M."/>
            <person name="Brambilla E."/>
            <person name="Klenk H.-P."/>
            <person name="Eisen J.A."/>
        </authorList>
    </citation>
    <scope>NUCLEOTIDE SEQUENCE [LARGE SCALE GENOMIC DNA]</scope>
    <source>
        <strain evidence="16">ATCC 49306 / DSM 6799 / DCB-1</strain>
    </source>
</reference>
<evidence type="ECO:0000256" key="11">
    <source>
        <dbReference type="PIRSR" id="PIRSR000183-2"/>
    </source>
</evidence>
<evidence type="ECO:0000313" key="16">
    <source>
        <dbReference type="Proteomes" id="UP000006055"/>
    </source>
</evidence>
<keyword evidence="16" id="KW-1185">Reference proteome</keyword>
<evidence type="ECO:0000256" key="6">
    <source>
        <dbReference type="ARBA" id="ARBA00023027"/>
    </source>
</evidence>
<dbReference type="Proteomes" id="UP000006055">
    <property type="component" value="Chromosome"/>
</dbReference>
<dbReference type="HOGENOM" id="CLU_003376_3_0_7"/>
<feature type="binding site" evidence="12">
    <location>
        <position position="220"/>
    </location>
    <ligand>
        <name>NAD(+)</name>
        <dbReference type="ChEBI" id="CHEBI:57540"/>
    </ligand>
</feature>
<dbReference type="PANTHER" id="PTHR42795:SF1">
    <property type="entry name" value="ALANINE DEHYDROGENASE"/>
    <property type="match status" value="1"/>
</dbReference>
<comment type="similarity">
    <text evidence="1 9">Belongs to the AlaDH/PNT family.</text>
</comment>
<sequence length="386" mass="41950">MIVGIPKEIKEDEYRVSMIPSGVSALVGRGHRVLVEKGAGLGCLISDEEYVAAGAELLDSPEAVYSLSEMIVKVKEPQVQEYDLLREGQILYAYLHLAPMPELTAALLRNKVTCIAYETIALDDGTLPLLVPMSQVAGRMAVQVGAHFLEKTQGGRGVLLGGVPGVRRGRVAIIGAGAVGRAALQMAVGIGADVYILDIDSSRLEHLDSVYGNRITTLMSNQENVSQSVRNSHLVIGSVLITGALAPHVVTRDMVRTMKPRTVIVDVAIDQGGCIETSRPTTHKHPTYMVDDVIHYCVPNMPGIVARTSTFALTNNTLPYALKLADLGFDRAISLDKPLSRGVNCYKGYVTYENVARSLNYEYIPLQELGIPIYDLPSDRHTQTRK</sequence>
<evidence type="ECO:0000256" key="1">
    <source>
        <dbReference type="ARBA" id="ARBA00005689"/>
    </source>
</evidence>
<dbReference type="PROSITE" id="PS00837">
    <property type="entry name" value="ALADH_PNT_2"/>
    <property type="match status" value="1"/>
</dbReference>
<dbReference type="CDD" id="cd05305">
    <property type="entry name" value="L-AlaDH"/>
    <property type="match status" value="1"/>
</dbReference>
<gene>
    <name evidence="15" type="ordered locus">Desti_1086</name>
</gene>
<feature type="binding site" evidence="12">
    <location>
        <begin position="267"/>
        <end position="270"/>
    </location>
    <ligand>
        <name>NAD(+)</name>
        <dbReference type="ChEBI" id="CHEBI:57540"/>
    </ligand>
</feature>
<evidence type="ECO:0000256" key="3">
    <source>
        <dbReference type="ARBA" id="ARBA00012897"/>
    </source>
</evidence>
<feature type="binding site" evidence="12">
    <location>
        <position position="134"/>
    </location>
    <ligand>
        <name>NAD(+)</name>
        <dbReference type="ChEBI" id="CHEBI:57540"/>
    </ligand>
</feature>
<proteinExistence type="inferred from homology"/>
<dbReference type="GO" id="GO:0000166">
    <property type="term" value="F:nucleotide binding"/>
    <property type="evidence" value="ECO:0007669"/>
    <property type="project" value="UniProtKB-KW"/>
</dbReference>
<dbReference type="SUPFAM" id="SSF52283">
    <property type="entry name" value="Formate/glycerate dehydrogenase catalytic domain-like"/>
    <property type="match status" value="1"/>
</dbReference>
<feature type="active site" description="Proton donor/acceptor" evidence="10">
    <location>
        <position position="270"/>
    </location>
</feature>
<dbReference type="EC" id="1.4.1.1" evidence="3 9"/>
<dbReference type="GO" id="GO:0005886">
    <property type="term" value="C:plasma membrane"/>
    <property type="evidence" value="ECO:0007669"/>
    <property type="project" value="TreeGrafter"/>
</dbReference>
<protein>
    <recommendedName>
        <fullName evidence="3 9">Alanine dehydrogenase</fullName>
        <ecNumber evidence="3 9">1.4.1.1</ecNumber>
    </recommendedName>
</protein>
<comment type="pathway">
    <text evidence="8">Organosulfur degradation; alkanesulfonate degradation.</text>
</comment>
<evidence type="ECO:0000256" key="12">
    <source>
        <dbReference type="PIRSR" id="PIRSR000183-3"/>
    </source>
</evidence>
<feature type="binding site" evidence="11">
    <location>
        <position position="15"/>
    </location>
    <ligand>
        <name>substrate</name>
    </ligand>
</feature>
<feature type="active site" description="Proton donor/acceptor" evidence="10">
    <location>
        <position position="96"/>
    </location>
</feature>
<evidence type="ECO:0000313" key="15">
    <source>
        <dbReference type="EMBL" id="AFM23800.1"/>
    </source>
</evidence>
<dbReference type="SMART" id="SM01002">
    <property type="entry name" value="AlaDh_PNT_C"/>
    <property type="match status" value="1"/>
</dbReference>
<evidence type="ECO:0000256" key="7">
    <source>
        <dbReference type="ARBA" id="ARBA00050811"/>
    </source>
</evidence>
<dbReference type="RefSeq" id="WP_014808953.1">
    <property type="nucleotide sequence ID" value="NC_018025.1"/>
</dbReference>
<keyword evidence="4 12" id="KW-0547">Nucleotide-binding</keyword>
<evidence type="ECO:0000259" key="14">
    <source>
        <dbReference type="SMART" id="SM01003"/>
    </source>
</evidence>
<keyword evidence="5 9" id="KW-0560">Oxidoreductase</keyword>
<feature type="domain" description="Alanine dehydrogenase/pyridine nucleotide transhydrogenase N-terminal" evidence="14">
    <location>
        <begin position="4"/>
        <end position="137"/>
    </location>
</feature>
<organism evidence="15 16">
    <name type="scientific">Desulfomonile tiedjei (strain ATCC 49306 / DSM 6799 / DCB-1)</name>
    <dbReference type="NCBI Taxonomy" id="706587"/>
    <lineage>
        <taxon>Bacteria</taxon>
        <taxon>Pseudomonadati</taxon>
        <taxon>Thermodesulfobacteriota</taxon>
        <taxon>Desulfomonilia</taxon>
        <taxon>Desulfomonilales</taxon>
        <taxon>Desulfomonilaceae</taxon>
        <taxon>Desulfomonile</taxon>
    </lineage>
</organism>
<dbReference type="eggNOG" id="COG0686">
    <property type="taxonomic scope" value="Bacteria"/>
</dbReference>
<dbReference type="GO" id="GO:0000286">
    <property type="term" value="F:alanine dehydrogenase activity"/>
    <property type="evidence" value="ECO:0007669"/>
    <property type="project" value="UniProtKB-UniRule"/>
</dbReference>
<feature type="binding site" evidence="12">
    <location>
        <position position="198"/>
    </location>
    <ligand>
        <name>NAD(+)</name>
        <dbReference type="ChEBI" id="CHEBI:57540"/>
    </ligand>
</feature>
<dbReference type="STRING" id="706587.Desti_1086"/>
<dbReference type="Pfam" id="PF05222">
    <property type="entry name" value="AlaDh_PNT_N"/>
    <property type="match status" value="1"/>
</dbReference>
<evidence type="ECO:0000256" key="5">
    <source>
        <dbReference type="ARBA" id="ARBA00023002"/>
    </source>
</evidence>
<dbReference type="EMBL" id="CP003360">
    <property type="protein sequence ID" value="AFM23800.1"/>
    <property type="molecule type" value="Genomic_DNA"/>
</dbReference>
<evidence type="ECO:0000256" key="2">
    <source>
        <dbReference type="ARBA" id="ARBA00011643"/>
    </source>
</evidence>
<accession>I4C2K9</accession>
<dbReference type="SUPFAM" id="SSF51735">
    <property type="entry name" value="NAD(P)-binding Rossmann-fold domains"/>
    <property type="match status" value="1"/>
</dbReference>
<feature type="binding site" evidence="11">
    <location>
        <position position="75"/>
    </location>
    <ligand>
        <name>substrate</name>
    </ligand>
</feature>
<name>I4C2K9_DESTA</name>
<dbReference type="FunFam" id="3.40.50.720:FF:000049">
    <property type="entry name" value="Alanine dehydrogenase"/>
    <property type="match status" value="1"/>
</dbReference>
<evidence type="ECO:0000256" key="4">
    <source>
        <dbReference type="ARBA" id="ARBA00022741"/>
    </source>
</evidence>
<dbReference type="AlphaFoldDB" id="I4C2K9"/>
<dbReference type="InterPro" id="IPR008141">
    <property type="entry name" value="Ala_DH"/>
</dbReference>
<dbReference type="PIRSF" id="PIRSF000183">
    <property type="entry name" value="Alanine_dh"/>
    <property type="match status" value="1"/>
</dbReference>
<dbReference type="Pfam" id="PF01262">
    <property type="entry name" value="AlaDh_PNT_C"/>
    <property type="match status" value="1"/>
</dbReference>
<evidence type="ECO:0000256" key="8">
    <source>
        <dbReference type="ARBA" id="ARBA00060602"/>
    </source>
</evidence>
<dbReference type="OrthoDB" id="9804592at2"/>
<dbReference type="SMART" id="SM01003">
    <property type="entry name" value="AlaDh_PNT_N"/>
    <property type="match status" value="1"/>
</dbReference>
<dbReference type="GO" id="GO:0042853">
    <property type="term" value="P:L-alanine catabolic process"/>
    <property type="evidence" value="ECO:0007669"/>
    <property type="project" value="InterPro"/>
</dbReference>
<comment type="catalytic activity">
    <reaction evidence="7">
        <text>L-alanine + NAD(+) + H2O = pyruvate + NH4(+) + NADH + H(+)</text>
        <dbReference type="Rhea" id="RHEA:18405"/>
        <dbReference type="ChEBI" id="CHEBI:15361"/>
        <dbReference type="ChEBI" id="CHEBI:15377"/>
        <dbReference type="ChEBI" id="CHEBI:15378"/>
        <dbReference type="ChEBI" id="CHEBI:28938"/>
        <dbReference type="ChEBI" id="CHEBI:57540"/>
        <dbReference type="ChEBI" id="CHEBI:57945"/>
        <dbReference type="ChEBI" id="CHEBI:57972"/>
        <dbReference type="EC" id="1.4.1.1"/>
    </reaction>
    <physiologicalReaction direction="left-to-right" evidence="7">
        <dbReference type="Rhea" id="RHEA:18406"/>
    </physiologicalReaction>
</comment>
<feature type="binding site" evidence="12">
    <location>
        <position position="203"/>
    </location>
    <ligand>
        <name>NAD(+)</name>
        <dbReference type="ChEBI" id="CHEBI:57540"/>
    </ligand>
</feature>
<feature type="binding site" evidence="12">
    <location>
        <position position="279"/>
    </location>
    <ligand>
        <name>NAD(+)</name>
        <dbReference type="ChEBI" id="CHEBI:57540"/>
    </ligand>
</feature>
<dbReference type="KEGG" id="dti:Desti_1086"/>
<evidence type="ECO:0000256" key="9">
    <source>
        <dbReference type="PIRNR" id="PIRNR000183"/>
    </source>
</evidence>
<dbReference type="PATRIC" id="fig|706587.4.peg.1239"/>
<dbReference type="Gene3D" id="3.40.50.720">
    <property type="entry name" value="NAD(P)-binding Rossmann-like Domain"/>
    <property type="match status" value="2"/>
</dbReference>
<dbReference type="InterPro" id="IPR036291">
    <property type="entry name" value="NAD(P)-bd_dom_sf"/>
</dbReference>
<dbReference type="PANTHER" id="PTHR42795">
    <property type="entry name" value="ALANINE DEHYDROGENASE"/>
    <property type="match status" value="1"/>
</dbReference>
<comment type="subunit">
    <text evidence="2">Homohexamer.</text>
</comment>
<keyword evidence="6 9" id="KW-0520">NAD</keyword>
<dbReference type="InterPro" id="IPR008143">
    <property type="entry name" value="Ala_DH/PNT_CS2"/>
</dbReference>
<dbReference type="InterPro" id="IPR007698">
    <property type="entry name" value="AlaDH/PNT_NAD(H)-bd"/>
</dbReference>
<dbReference type="InterPro" id="IPR007886">
    <property type="entry name" value="AlaDH/PNT_N"/>
</dbReference>
<evidence type="ECO:0000256" key="10">
    <source>
        <dbReference type="PIRSR" id="PIRSR000183-1"/>
    </source>
</evidence>
<feature type="binding site" evidence="12">
    <location>
        <begin position="239"/>
        <end position="240"/>
    </location>
    <ligand>
        <name>NAD(+)</name>
        <dbReference type="ChEBI" id="CHEBI:57540"/>
    </ligand>
</feature>
<dbReference type="NCBIfam" id="TIGR00518">
    <property type="entry name" value="alaDH"/>
    <property type="match status" value="1"/>
</dbReference>
<feature type="binding site" evidence="12">
    <location>
        <begin position="298"/>
        <end position="301"/>
    </location>
    <ligand>
        <name>NAD(+)</name>
        <dbReference type="ChEBI" id="CHEBI:57540"/>
    </ligand>
</feature>
<feature type="domain" description="Alanine dehydrogenase/pyridine nucleotide transhydrogenase NAD(H)-binding" evidence="13">
    <location>
        <begin position="149"/>
        <end position="297"/>
    </location>
</feature>